<evidence type="ECO:0000256" key="14">
    <source>
        <dbReference type="ARBA" id="ARBA00038393"/>
    </source>
</evidence>
<keyword evidence="2" id="KW-0929">Antimicrobial</keyword>
<keyword evidence="6" id="KW-0430">Lectin</keyword>
<evidence type="ECO:0000256" key="10">
    <source>
        <dbReference type="ARBA" id="ARBA00023022"/>
    </source>
</evidence>
<dbReference type="GO" id="GO:0005537">
    <property type="term" value="F:D-mannose binding"/>
    <property type="evidence" value="ECO:0007669"/>
    <property type="project" value="UniProtKB-KW"/>
</dbReference>
<keyword evidence="12" id="KW-1015">Disulfide bond</keyword>
<dbReference type="Gramene" id="PRQ26130">
    <property type="protein sequence ID" value="PRQ26130"/>
    <property type="gene ID" value="RchiOBHm_Chr6g0291211"/>
</dbReference>
<keyword evidence="4" id="KW-0945">Host-virus interaction</keyword>
<dbReference type="InterPro" id="IPR051378">
    <property type="entry name" value="Cell2Cell_Antifungal"/>
</dbReference>
<name>A0A2P6PW23_ROSCH</name>
<evidence type="ECO:0000256" key="4">
    <source>
        <dbReference type="ARBA" id="ARBA00022581"/>
    </source>
</evidence>
<evidence type="ECO:0000256" key="3">
    <source>
        <dbReference type="ARBA" id="ARBA00022577"/>
    </source>
</evidence>
<keyword evidence="9" id="KW-0965">Cell junction</keyword>
<feature type="domain" description="Gnk2-homologous" evidence="16">
    <location>
        <begin position="30"/>
        <end position="134"/>
    </location>
</feature>
<keyword evidence="11" id="KW-0465">Mannose-binding</keyword>
<feature type="signal peptide" evidence="15">
    <location>
        <begin position="1"/>
        <end position="26"/>
    </location>
</feature>
<dbReference type="PANTHER" id="PTHR32080">
    <property type="entry name" value="ANTIFUNGAL PROTEIN GINKBILOBIN-2-LIKE"/>
    <property type="match status" value="1"/>
</dbReference>
<keyword evidence="8" id="KW-0611">Plant defense</keyword>
<dbReference type="GO" id="GO:0031640">
    <property type="term" value="P:killing of cells of another organism"/>
    <property type="evidence" value="ECO:0007669"/>
    <property type="project" value="UniProtKB-KW"/>
</dbReference>
<evidence type="ECO:0000256" key="5">
    <source>
        <dbReference type="ARBA" id="ARBA00022729"/>
    </source>
</evidence>
<keyword evidence="7" id="KW-0677">Repeat</keyword>
<evidence type="ECO:0000256" key="7">
    <source>
        <dbReference type="ARBA" id="ARBA00022737"/>
    </source>
</evidence>
<evidence type="ECO:0000256" key="12">
    <source>
        <dbReference type="ARBA" id="ARBA00023157"/>
    </source>
</evidence>
<dbReference type="OrthoDB" id="1888914at2759"/>
<dbReference type="CDD" id="cd23509">
    <property type="entry name" value="Gnk2-like"/>
    <property type="match status" value="1"/>
</dbReference>
<dbReference type="GO" id="GO:0042742">
    <property type="term" value="P:defense response to bacterium"/>
    <property type="evidence" value="ECO:0007669"/>
    <property type="project" value="UniProtKB-KW"/>
</dbReference>
<keyword evidence="5 15" id="KW-0732">Signal</keyword>
<evidence type="ECO:0000256" key="13">
    <source>
        <dbReference type="ARBA" id="ARBA00024184"/>
    </source>
</evidence>
<dbReference type="PROSITE" id="PS51473">
    <property type="entry name" value="GNK2"/>
    <property type="match status" value="1"/>
</dbReference>
<gene>
    <name evidence="17" type="ORF">RchiOBHm_Chr6g0291211</name>
</gene>
<dbReference type="EMBL" id="PDCK01000044">
    <property type="protein sequence ID" value="PRQ26130.1"/>
    <property type="molecule type" value="Genomic_DNA"/>
</dbReference>
<keyword evidence="10" id="KW-0044">Antibiotic</keyword>
<evidence type="ECO:0000256" key="15">
    <source>
        <dbReference type="SAM" id="SignalP"/>
    </source>
</evidence>
<evidence type="ECO:0000256" key="1">
    <source>
        <dbReference type="ARBA" id="ARBA00004251"/>
    </source>
</evidence>
<evidence type="ECO:0000259" key="16">
    <source>
        <dbReference type="PROSITE" id="PS51473"/>
    </source>
</evidence>
<evidence type="ECO:0000313" key="18">
    <source>
        <dbReference type="Proteomes" id="UP000238479"/>
    </source>
</evidence>
<evidence type="ECO:0000256" key="11">
    <source>
        <dbReference type="ARBA" id="ARBA00023035"/>
    </source>
</evidence>
<reference evidence="17 18" key="1">
    <citation type="journal article" date="2018" name="Nat. Genet.">
        <title>The Rosa genome provides new insights in the design of modern roses.</title>
        <authorList>
            <person name="Bendahmane M."/>
        </authorList>
    </citation>
    <scope>NUCLEOTIDE SEQUENCE [LARGE SCALE GENOMIC DNA]</scope>
    <source>
        <strain evidence="18">cv. Old Blush</strain>
    </source>
</reference>
<protein>
    <submittedName>
        <fullName evidence="17">Putative Gnk2-like domain-containing protein</fullName>
    </submittedName>
</protein>
<dbReference type="PANTHER" id="PTHR32080:SF54">
    <property type="entry name" value="GNK2-HOMOLOGOUS DOMAIN-CONTAINING PROTEIN"/>
    <property type="match status" value="1"/>
</dbReference>
<sequence length="136" mass="14622">MGVLLLHLKVAATIISFLGFCTVIRGVPDTNITSVLCNQGVYTSGDPFAISLAYVLQELETATAAHKNYDYYDISPYPNAFAYGHASCNPNVTSSDCTTCLGIAKTDMLGTCQSNIGGRAVLGDCSIRYEQYPFTE</sequence>
<feature type="chain" id="PRO_5015160892" evidence="15">
    <location>
        <begin position="27"/>
        <end position="136"/>
    </location>
</feature>
<keyword evidence="18" id="KW-1185">Reference proteome</keyword>
<dbReference type="STRING" id="74649.A0A2P6PW23"/>
<keyword evidence="3" id="KW-0295">Fungicide</keyword>
<evidence type="ECO:0000256" key="8">
    <source>
        <dbReference type="ARBA" id="ARBA00022821"/>
    </source>
</evidence>
<dbReference type="Proteomes" id="UP000238479">
    <property type="component" value="Chromosome 6"/>
</dbReference>
<proteinExistence type="inferred from homology"/>
<dbReference type="OMA" id="YEQYPFT"/>
<dbReference type="Pfam" id="PF01657">
    <property type="entry name" value="Stress-antifung"/>
    <property type="match status" value="1"/>
</dbReference>
<dbReference type="InterPro" id="IPR002902">
    <property type="entry name" value="GNK2"/>
</dbReference>
<dbReference type="GO" id="GO:0050832">
    <property type="term" value="P:defense response to fungus"/>
    <property type="evidence" value="ECO:0007669"/>
    <property type="project" value="UniProtKB-KW"/>
</dbReference>
<dbReference type="GO" id="GO:0005886">
    <property type="term" value="C:plasma membrane"/>
    <property type="evidence" value="ECO:0007669"/>
    <property type="project" value="UniProtKB-SubCell"/>
</dbReference>
<accession>A0A2P6PW23</accession>
<evidence type="ECO:0000256" key="9">
    <source>
        <dbReference type="ARBA" id="ARBA00022949"/>
    </source>
</evidence>
<comment type="subcellular location">
    <subcellularLocation>
        <location evidence="13">Cell junction</location>
        <location evidence="13">Plasmodesma</location>
    </subcellularLocation>
    <subcellularLocation>
        <location evidence="1">Cell membrane</location>
        <topology evidence="1">Single-pass type I membrane protein</topology>
    </subcellularLocation>
</comment>
<dbReference type="FunFam" id="3.30.430.20:FF:000023">
    <property type="entry name" value="Antifungal protein ginkbilobin-2"/>
    <property type="match status" value="1"/>
</dbReference>
<comment type="similarity">
    <text evidence="14">Belongs to the cysteine-rich repeat secretory protein family. Plasmodesmata-located proteins (PDLD) subfamily.</text>
</comment>
<dbReference type="AlphaFoldDB" id="A0A2P6PW23"/>
<evidence type="ECO:0000256" key="2">
    <source>
        <dbReference type="ARBA" id="ARBA00022529"/>
    </source>
</evidence>
<comment type="caution">
    <text evidence="17">The sequence shown here is derived from an EMBL/GenBank/DDBJ whole genome shotgun (WGS) entry which is preliminary data.</text>
</comment>
<evidence type="ECO:0000256" key="6">
    <source>
        <dbReference type="ARBA" id="ARBA00022734"/>
    </source>
</evidence>
<evidence type="ECO:0000313" key="17">
    <source>
        <dbReference type="EMBL" id="PRQ26130.1"/>
    </source>
</evidence>
<dbReference type="GO" id="GO:0009506">
    <property type="term" value="C:plasmodesma"/>
    <property type="evidence" value="ECO:0007669"/>
    <property type="project" value="UniProtKB-SubCell"/>
</dbReference>
<dbReference type="InterPro" id="IPR038408">
    <property type="entry name" value="GNK2_sf"/>
</dbReference>
<dbReference type="Gene3D" id="3.30.430.20">
    <property type="entry name" value="Gnk2 domain, C-X8-C-X2-C motif"/>
    <property type="match status" value="1"/>
</dbReference>
<organism evidence="17 18">
    <name type="scientific">Rosa chinensis</name>
    <name type="common">China rose</name>
    <dbReference type="NCBI Taxonomy" id="74649"/>
    <lineage>
        <taxon>Eukaryota</taxon>
        <taxon>Viridiplantae</taxon>
        <taxon>Streptophyta</taxon>
        <taxon>Embryophyta</taxon>
        <taxon>Tracheophyta</taxon>
        <taxon>Spermatophyta</taxon>
        <taxon>Magnoliopsida</taxon>
        <taxon>eudicotyledons</taxon>
        <taxon>Gunneridae</taxon>
        <taxon>Pentapetalae</taxon>
        <taxon>rosids</taxon>
        <taxon>fabids</taxon>
        <taxon>Rosales</taxon>
        <taxon>Rosaceae</taxon>
        <taxon>Rosoideae</taxon>
        <taxon>Rosoideae incertae sedis</taxon>
        <taxon>Rosa</taxon>
    </lineage>
</organism>